<accession>A0AAV2BW22</accession>
<feature type="non-terminal residue" evidence="1">
    <location>
        <position position="1"/>
    </location>
</feature>
<reference evidence="1 2" key="1">
    <citation type="submission" date="2024-04" db="EMBL/GenBank/DDBJ databases">
        <authorList>
            <person name="Rising A."/>
            <person name="Reimegard J."/>
            <person name="Sonavane S."/>
            <person name="Akerstrom W."/>
            <person name="Nylinder S."/>
            <person name="Hedman E."/>
            <person name="Kallberg Y."/>
        </authorList>
    </citation>
    <scope>NUCLEOTIDE SEQUENCE [LARGE SCALE GENOMIC DNA]</scope>
</reference>
<organism evidence="1 2">
    <name type="scientific">Larinioides sclopetarius</name>
    <dbReference type="NCBI Taxonomy" id="280406"/>
    <lineage>
        <taxon>Eukaryota</taxon>
        <taxon>Metazoa</taxon>
        <taxon>Ecdysozoa</taxon>
        <taxon>Arthropoda</taxon>
        <taxon>Chelicerata</taxon>
        <taxon>Arachnida</taxon>
        <taxon>Araneae</taxon>
        <taxon>Araneomorphae</taxon>
        <taxon>Entelegynae</taxon>
        <taxon>Araneoidea</taxon>
        <taxon>Araneidae</taxon>
        <taxon>Larinioides</taxon>
    </lineage>
</organism>
<dbReference type="Proteomes" id="UP001497382">
    <property type="component" value="Unassembled WGS sequence"/>
</dbReference>
<sequence>RFSATPCGGEGKNQVFPRLLSSEDAEYIYKFSDPELSAIIKLLLKLEGVTNHLQQ</sequence>
<dbReference type="EMBL" id="CAXIEN010000557">
    <property type="protein sequence ID" value="CAL1300476.1"/>
    <property type="molecule type" value="Genomic_DNA"/>
</dbReference>
<proteinExistence type="predicted"/>
<evidence type="ECO:0000313" key="2">
    <source>
        <dbReference type="Proteomes" id="UP001497382"/>
    </source>
</evidence>
<comment type="caution">
    <text evidence="1">The sequence shown here is derived from an EMBL/GenBank/DDBJ whole genome shotgun (WGS) entry which is preliminary data.</text>
</comment>
<keyword evidence="2" id="KW-1185">Reference proteome</keyword>
<protein>
    <submittedName>
        <fullName evidence="1">Uncharacterized protein</fullName>
    </submittedName>
</protein>
<dbReference type="AlphaFoldDB" id="A0AAV2BW22"/>
<evidence type="ECO:0000313" key="1">
    <source>
        <dbReference type="EMBL" id="CAL1300476.1"/>
    </source>
</evidence>
<name>A0AAV2BW22_9ARAC</name>
<gene>
    <name evidence="1" type="ORF">LARSCL_LOCUS21965</name>
</gene>